<dbReference type="SMART" id="SM00911">
    <property type="entry name" value="HWE_HK"/>
    <property type="match status" value="1"/>
</dbReference>
<evidence type="ECO:0000256" key="3">
    <source>
        <dbReference type="ARBA" id="ARBA00022553"/>
    </source>
</evidence>
<dbReference type="OrthoDB" id="9767435at2"/>
<dbReference type="SUPFAM" id="SSF55874">
    <property type="entry name" value="ATPase domain of HSP90 chaperone/DNA topoisomerase II/histidine kinase"/>
    <property type="match status" value="1"/>
</dbReference>
<dbReference type="InterPro" id="IPR011102">
    <property type="entry name" value="Sig_transdc_His_kinase_HWE"/>
</dbReference>
<dbReference type="PANTHER" id="PTHR41523">
    <property type="entry name" value="TWO-COMPONENT SYSTEM SENSOR PROTEIN"/>
    <property type="match status" value="1"/>
</dbReference>
<keyword evidence="3" id="KW-0597">Phosphoprotein</keyword>
<dbReference type="EC" id="2.7.13.3" evidence="2"/>
<dbReference type="Pfam" id="PF12282">
    <property type="entry name" value="GAF_PdtaS"/>
    <property type="match status" value="1"/>
</dbReference>
<dbReference type="GO" id="GO:0000160">
    <property type="term" value="P:phosphorelay signal transduction system"/>
    <property type="evidence" value="ECO:0007669"/>
    <property type="project" value="UniProtKB-KW"/>
</dbReference>
<dbReference type="Proteomes" id="UP000266177">
    <property type="component" value="Unassembled WGS sequence"/>
</dbReference>
<dbReference type="GO" id="GO:0005524">
    <property type="term" value="F:ATP binding"/>
    <property type="evidence" value="ECO:0007669"/>
    <property type="project" value="UniProtKB-KW"/>
</dbReference>
<evidence type="ECO:0000256" key="7">
    <source>
        <dbReference type="ARBA" id="ARBA00022840"/>
    </source>
</evidence>
<dbReference type="InterPro" id="IPR005467">
    <property type="entry name" value="His_kinase_dom"/>
</dbReference>
<evidence type="ECO:0000256" key="1">
    <source>
        <dbReference type="ARBA" id="ARBA00000085"/>
    </source>
</evidence>
<dbReference type="InterPro" id="IPR038424">
    <property type="entry name" value="H_kinase_PdtaS_GAF_sf"/>
</dbReference>
<dbReference type="InterPro" id="IPR011495">
    <property type="entry name" value="Sig_transdc_His_kin_sub2_dim/P"/>
</dbReference>
<dbReference type="Pfam" id="PF02518">
    <property type="entry name" value="HATPase_c"/>
    <property type="match status" value="1"/>
</dbReference>
<dbReference type="AlphaFoldDB" id="A0A3A3GTL6"/>
<dbReference type="InterPro" id="IPR036890">
    <property type="entry name" value="HATPase_C_sf"/>
</dbReference>
<keyword evidence="4" id="KW-0808">Transferase</keyword>
<evidence type="ECO:0000256" key="4">
    <source>
        <dbReference type="ARBA" id="ARBA00022679"/>
    </source>
</evidence>
<dbReference type="Gene3D" id="3.30.565.10">
    <property type="entry name" value="Histidine kinase-like ATPase, C-terminal domain"/>
    <property type="match status" value="1"/>
</dbReference>
<dbReference type="Gene3D" id="3.30.450.20">
    <property type="entry name" value="PAS domain"/>
    <property type="match status" value="1"/>
</dbReference>
<dbReference type="EMBL" id="QYZD01000031">
    <property type="protein sequence ID" value="RJG20762.1"/>
    <property type="molecule type" value="Genomic_DNA"/>
</dbReference>
<comment type="caution">
    <text evidence="10">The sequence shown here is derived from an EMBL/GenBank/DDBJ whole genome shotgun (WGS) entry which is preliminary data.</text>
</comment>
<evidence type="ECO:0000259" key="9">
    <source>
        <dbReference type="PROSITE" id="PS50109"/>
    </source>
</evidence>
<dbReference type="InterPro" id="IPR003594">
    <property type="entry name" value="HATPase_dom"/>
</dbReference>
<dbReference type="PROSITE" id="PS50109">
    <property type="entry name" value="HIS_KIN"/>
    <property type="match status" value="1"/>
</dbReference>
<evidence type="ECO:0000256" key="2">
    <source>
        <dbReference type="ARBA" id="ARBA00012438"/>
    </source>
</evidence>
<reference evidence="10 11" key="1">
    <citation type="submission" date="2018-09" db="EMBL/GenBank/DDBJ databases">
        <title>Paenibacillus SK2017-BO5.</title>
        <authorList>
            <person name="Piskunova J.V."/>
            <person name="Dubiley S.A."/>
            <person name="Severinov K.V."/>
        </authorList>
    </citation>
    <scope>NUCLEOTIDE SEQUENCE [LARGE SCALE GENOMIC DNA]</scope>
    <source>
        <strain evidence="10 11">BO5</strain>
    </source>
</reference>
<accession>A0A3A3GTL6</accession>
<gene>
    <name evidence="10" type="ORF">DQX05_23845</name>
</gene>
<comment type="catalytic activity">
    <reaction evidence="1">
        <text>ATP + protein L-histidine = ADP + protein N-phospho-L-histidine.</text>
        <dbReference type="EC" id="2.7.13.3"/>
    </reaction>
</comment>
<dbReference type="PANTHER" id="PTHR41523:SF8">
    <property type="entry name" value="ETHYLENE RESPONSE SENSOR PROTEIN"/>
    <property type="match status" value="1"/>
</dbReference>
<evidence type="ECO:0000313" key="11">
    <source>
        <dbReference type="Proteomes" id="UP000266177"/>
    </source>
</evidence>
<keyword evidence="7" id="KW-0067">ATP-binding</keyword>
<dbReference type="Pfam" id="PF07568">
    <property type="entry name" value="HisKA_2"/>
    <property type="match status" value="1"/>
</dbReference>
<sequence length="476" mass="52967">MIEIKERIRRLCKRHTVLTESDIVRLTEIAESFESSEVKDDVFIDVLSGVGNEAIVVYHRRPDDGKSLYQHPVEGEKALRENEPGVLRTLETGIMSQGLIANTQENHLVRQTVYPIKNQDGVIAVVIYEKDVSDNIQAHFNVTGSQYEDGEMSSMLTAMLRFKDSIINQLEDAVLVFDKRGFLKLKNKKADAYYRKLGYLEDIQGLHYDNLSVDQTIFSDVMKQYSTSPSCPLTTDVKVAGSYYQVKRLFIAERDLCIGVILHDVTEIKHKEAEIVSKSVAIREIHHRVKNNLQTVASLLRIQARQCDSPEAKKCLNDSVSRVLAIAATHELLSTEIDAQVDLLDVIRLIASNIERCFVDCNNVKINIAASQSICLDSDRTVAIALIVSELVHNSYEHAFGDCCSDGMITVNAQLDGGLVTVVVADDGVGFSVKDGSNKSLGLSIVRSYVKDKLKGKLDIESGPLRGTTVAFTFKK</sequence>
<evidence type="ECO:0000256" key="8">
    <source>
        <dbReference type="ARBA" id="ARBA00023012"/>
    </source>
</evidence>
<organism evidence="10 11">
    <name type="scientific">Paenibacillus thiaminolyticus</name>
    <name type="common">Bacillus thiaminolyticus</name>
    <dbReference type="NCBI Taxonomy" id="49283"/>
    <lineage>
        <taxon>Bacteria</taxon>
        <taxon>Bacillati</taxon>
        <taxon>Bacillota</taxon>
        <taxon>Bacilli</taxon>
        <taxon>Bacillales</taxon>
        <taxon>Paenibacillaceae</taxon>
        <taxon>Paenibacillus</taxon>
    </lineage>
</organism>
<dbReference type="GO" id="GO:0004673">
    <property type="term" value="F:protein histidine kinase activity"/>
    <property type="evidence" value="ECO:0007669"/>
    <property type="project" value="UniProtKB-EC"/>
</dbReference>
<evidence type="ECO:0000313" key="10">
    <source>
        <dbReference type="EMBL" id="RJG20762.1"/>
    </source>
</evidence>
<feature type="domain" description="Histidine kinase" evidence="9">
    <location>
        <begin position="284"/>
        <end position="476"/>
    </location>
</feature>
<keyword evidence="8" id="KW-0902">Two-component regulatory system</keyword>
<keyword evidence="6" id="KW-0418">Kinase</keyword>
<dbReference type="Gene3D" id="3.30.450.280">
    <property type="entry name" value="GAF domain"/>
    <property type="match status" value="1"/>
</dbReference>
<dbReference type="InterPro" id="IPR022066">
    <property type="entry name" value="PdtaS_GAF"/>
</dbReference>
<proteinExistence type="predicted"/>
<protein>
    <recommendedName>
        <fullName evidence="2">histidine kinase</fullName>
        <ecNumber evidence="2">2.7.13.3</ecNumber>
    </recommendedName>
</protein>
<name>A0A3A3GTL6_PANTH</name>
<evidence type="ECO:0000256" key="6">
    <source>
        <dbReference type="ARBA" id="ARBA00022777"/>
    </source>
</evidence>
<keyword evidence="5" id="KW-0547">Nucleotide-binding</keyword>
<evidence type="ECO:0000256" key="5">
    <source>
        <dbReference type="ARBA" id="ARBA00022741"/>
    </source>
</evidence>